<protein>
    <recommendedName>
        <fullName evidence="4">ParB/Sulfiredoxin domain-containing protein</fullName>
    </recommendedName>
</protein>
<accession>A0A7U4GFW8</accession>
<evidence type="ECO:0000313" key="2">
    <source>
        <dbReference type="EMBL" id="AHM74357.1"/>
    </source>
</evidence>
<evidence type="ECO:0000256" key="1">
    <source>
        <dbReference type="SAM" id="MobiDB-lite"/>
    </source>
</evidence>
<dbReference type="SUPFAM" id="SSF110849">
    <property type="entry name" value="ParB/Sulfiredoxin"/>
    <property type="match status" value="1"/>
</dbReference>
<feature type="region of interest" description="Disordered" evidence="1">
    <location>
        <begin position="263"/>
        <end position="344"/>
    </location>
</feature>
<name>A0A7U4GFW8_YEREN</name>
<dbReference type="AlphaFoldDB" id="A0A7U4GFW8"/>
<sequence>MARKDFTLEVNIPIQNILLDTENARIRAGSDQNNCISRILKKEKQMLVLMEDIAKNGLTTMPIIVMPTGDGKLVVKDGNRRITALKLLNSPEICPEPHLIPAIKNIVGKYKNNIVSAIDCYVSNNKDAIFQEIVARHSGARDGAGQYDWFAYMRTIYLLNNGHPTDYKRAGQYMCWAEKEGLDVEDDFPISTTARFFNKENLKLLGFEIENDTLVPILSKDKILKMASKINNDFSQKIVDVNNVFKPEDALVYLMKVRQHAGIGDHSDIDSKTKSSDDNYSTSTAAADNPTPNQPAQPGTEKVNKSSDDEDSNSQPKPTPRGGNTPRKNPHERNKILGRGKIGIPVPDDEVKVKTIITELRELDVKKTTLAVTALLRALLELSDREYRRLNNIKDKNGLAKNIAASADHMRNNNLIDASEYNIIIAYTRGEQGMLHIETLQKFLHRETHHPDYLTLNVFWENIGCFVRACWKQ</sequence>
<dbReference type="Proteomes" id="UP000230961">
    <property type="component" value="Chromosome"/>
</dbReference>
<feature type="compositionally biased region" description="Polar residues" evidence="1">
    <location>
        <begin position="279"/>
        <end position="297"/>
    </location>
</feature>
<dbReference type="KEGG" id="yel:LC20_03104"/>
<evidence type="ECO:0000313" key="3">
    <source>
        <dbReference type="Proteomes" id="UP000230961"/>
    </source>
</evidence>
<feature type="compositionally biased region" description="Basic and acidic residues" evidence="1">
    <location>
        <begin position="263"/>
        <end position="277"/>
    </location>
</feature>
<evidence type="ECO:0008006" key="4">
    <source>
        <dbReference type="Google" id="ProtNLM"/>
    </source>
</evidence>
<dbReference type="EMBL" id="CP007448">
    <property type="protein sequence ID" value="AHM74357.1"/>
    <property type="molecule type" value="Genomic_DNA"/>
</dbReference>
<reference evidence="2 3" key="1">
    <citation type="submission" date="2017-11" db="EMBL/GenBank/DDBJ databases">
        <title>The complete genome sequence and comparative genome analysis of Yersinia enterocolitica strain LC20.</title>
        <authorList>
            <person name="Shi G."/>
            <person name="Su M."/>
            <person name="Liang J."/>
            <person name="Gu W."/>
            <person name="Xiao Y."/>
            <person name="Zhang Z."/>
            <person name="Qiu H."/>
            <person name="Duan R."/>
            <person name="Zhang Z."/>
            <person name="Li Y."/>
            <person name="Zhang X."/>
            <person name="Ling Y."/>
            <person name="Song L."/>
            <person name="Chen M."/>
            <person name="Zhao Y."/>
            <person name="Wu J."/>
            <person name="Jing H."/>
            <person name="Xiao J."/>
            <person name="Wang X."/>
        </authorList>
    </citation>
    <scope>NUCLEOTIDE SEQUENCE [LARGE SCALE GENOMIC DNA]</scope>
    <source>
        <strain evidence="2 3">LC20</strain>
    </source>
</reference>
<dbReference type="InterPro" id="IPR036086">
    <property type="entry name" value="ParB/Sulfiredoxin_sf"/>
</dbReference>
<dbReference type="Gene3D" id="3.90.1530.10">
    <property type="entry name" value="Conserved hypothetical protein from pyrococcus furiosus pfu- 392566-001, ParB domain"/>
    <property type="match status" value="1"/>
</dbReference>
<proteinExistence type="predicted"/>
<organism evidence="2 3">
    <name type="scientific">Yersinia enterocolitica LC20</name>
    <dbReference type="NCBI Taxonomy" id="1443113"/>
    <lineage>
        <taxon>Bacteria</taxon>
        <taxon>Pseudomonadati</taxon>
        <taxon>Pseudomonadota</taxon>
        <taxon>Gammaproteobacteria</taxon>
        <taxon>Enterobacterales</taxon>
        <taxon>Yersiniaceae</taxon>
        <taxon>Yersinia</taxon>
    </lineage>
</organism>
<gene>
    <name evidence="2" type="ORF">LC20_03104</name>
</gene>